<protein>
    <submittedName>
        <fullName evidence="3">Uncharacterized protein</fullName>
    </submittedName>
</protein>
<organism evidence="3 4">
    <name type="scientific">Streblomastix strix</name>
    <dbReference type="NCBI Taxonomy" id="222440"/>
    <lineage>
        <taxon>Eukaryota</taxon>
        <taxon>Metamonada</taxon>
        <taxon>Preaxostyla</taxon>
        <taxon>Oxymonadida</taxon>
        <taxon>Streblomastigidae</taxon>
        <taxon>Streblomastix</taxon>
    </lineage>
</organism>
<comment type="caution">
    <text evidence="3">The sequence shown here is derived from an EMBL/GenBank/DDBJ whole genome shotgun (WGS) entry which is preliminary data.</text>
</comment>
<feature type="region of interest" description="Disordered" evidence="2">
    <location>
        <begin position="133"/>
        <end position="153"/>
    </location>
</feature>
<feature type="non-terminal residue" evidence="3">
    <location>
        <position position="248"/>
    </location>
</feature>
<dbReference type="EMBL" id="SNRW01042653">
    <property type="protein sequence ID" value="KAA6331335.1"/>
    <property type="molecule type" value="Genomic_DNA"/>
</dbReference>
<dbReference type="Proteomes" id="UP000324800">
    <property type="component" value="Unassembled WGS sequence"/>
</dbReference>
<evidence type="ECO:0000256" key="2">
    <source>
        <dbReference type="SAM" id="MobiDB-lite"/>
    </source>
</evidence>
<evidence type="ECO:0000313" key="3">
    <source>
        <dbReference type="EMBL" id="KAA6331335.1"/>
    </source>
</evidence>
<evidence type="ECO:0000313" key="4">
    <source>
        <dbReference type="Proteomes" id="UP000324800"/>
    </source>
</evidence>
<feature type="compositionally biased region" description="Low complexity" evidence="2">
    <location>
        <begin position="138"/>
        <end position="153"/>
    </location>
</feature>
<feature type="coiled-coil region" evidence="1">
    <location>
        <begin position="186"/>
        <end position="213"/>
    </location>
</feature>
<feature type="region of interest" description="Disordered" evidence="2">
    <location>
        <begin position="62"/>
        <end position="88"/>
    </location>
</feature>
<dbReference type="AlphaFoldDB" id="A0A5J4RD93"/>
<gene>
    <name evidence="3" type="ORF">EZS28_053399</name>
</gene>
<feature type="compositionally biased region" description="Basic and acidic residues" evidence="2">
    <location>
        <begin position="64"/>
        <end position="75"/>
    </location>
</feature>
<name>A0A5J4RD93_9EUKA</name>
<accession>A0A5J4RD93</accession>
<reference evidence="3 4" key="1">
    <citation type="submission" date="2019-03" db="EMBL/GenBank/DDBJ databases">
        <title>Single cell metagenomics reveals metabolic interactions within the superorganism composed of flagellate Streblomastix strix and complex community of Bacteroidetes bacteria on its surface.</title>
        <authorList>
            <person name="Treitli S.C."/>
            <person name="Kolisko M."/>
            <person name="Husnik F."/>
            <person name="Keeling P."/>
            <person name="Hampl V."/>
        </authorList>
    </citation>
    <scope>NUCLEOTIDE SEQUENCE [LARGE SCALE GENOMIC DNA]</scope>
    <source>
        <strain evidence="3">ST1C</strain>
    </source>
</reference>
<evidence type="ECO:0000256" key="1">
    <source>
        <dbReference type="SAM" id="Coils"/>
    </source>
</evidence>
<keyword evidence="1" id="KW-0175">Coiled coil</keyword>
<feature type="region of interest" description="Disordered" evidence="2">
    <location>
        <begin position="1"/>
        <end position="39"/>
    </location>
</feature>
<sequence>MKKQKGGINQKMKKQGINLIGKGNEQEQEDGTEEKDDRQALKHVDLLFSSLIRQNMKRVYLQSNKDKQGDQKEQKTSSSSSSSSNENRTVSIQHTLRSFCLTFIRSFLMFLFNDQLLDEEKDRSELPSRVLGIDQEQKQSSSQQYTSSSSQLSSDNGIIITNNLAIWRFQNLLQNTSSSTLLGAILETLIKLREEKEEELKQSDQAQQQLINNNEIRHLLKLENIWISTLVEAAVLNPPSSDKQNDEK</sequence>
<proteinExistence type="predicted"/>